<evidence type="ECO:0000256" key="2">
    <source>
        <dbReference type="SAM" id="MobiDB-lite"/>
    </source>
</evidence>
<dbReference type="InterPro" id="IPR005061">
    <property type="entry name" value="Ist1"/>
</dbReference>
<protein>
    <submittedName>
        <fullName evidence="3">Uncharacterized protein</fullName>
    </submittedName>
</protein>
<dbReference type="AlphaFoldDB" id="A0A6A2YHV7"/>
<comment type="similarity">
    <text evidence="1">Belongs to the IST1 family.</text>
</comment>
<evidence type="ECO:0000256" key="1">
    <source>
        <dbReference type="ARBA" id="ARBA00005536"/>
    </source>
</evidence>
<sequence>MVVENYKFLTFDAQEGKKKKMVRGEKRDKTDEMRRKECPLGLKEATSSICFAAPRCTDLPELLHVQMLFTSKYGKEFVSAATELQPDCGVNRQLIELLSVRAPSPEIKLKFLKEIAEEHELEWDPASTETQFFKPHEDLLANLPQIPKVSLQPSGIAVSAPVISPPSLAAPKPGVDCVSSVKPWASGYWEPKKINSFCHSFLLHYLLHSARPSDRPPAISRPKSEANIDLRDVLAVVQAAAETAENAAAATRLAASLAQSPDSHQVHQVIHQASDAADLPSINKPKIDFSSPVSRDHDVETGSPSAPATEIAFNG</sequence>
<keyword evidence="4" id="KW-1185">Reference proteome</keyword>
<accession>A0A6A2YHV7</accession>
<dbReference type="EMBL" id="VEPZ02001417">
    <property type="protein sequence ID" value="KAE8674554.1"/>
    <property type="molecule type" value="Genomic_DNA"/>
</dbReference>
<dbReference type="Gene3D" id="1.20.1260.60">
    <property type="entry name" value="Vacuolar protein sorting-associated protein Ist1"/>
    <property type="match status" value="1"/>
</dbReference>
<evidence type="ECO:0000313" key="4">
    <source>
        <dbReference type="Proteomes" id="UP000436088"/>
    </source>
</evidence>
<organism evidence="3 4">
    <name type="scientific">Hibiscus syriacus</name>
    <name type="common">Rose of Sharon</name>
    <dbReference type="NCBI Taxonomy" id="106335"/>
    <lineage>
        <taxon>Eukaryota</taxon>
        <taxon>Viridiplantae</taxon>
        <taxon>Streptophyta</taxon>
        <taxon>Embryophyta</taxon>
        <taxon>Tracheophyta</taxon>
        <taxon>Spermatophyta</taxon>
        <taxon>Magnoliopsida</taxon>
        <taxon>eudicotyledons</taxon>
        <taxon>Gunneridae</taxon>
        <taxon>Pentapetalae</taxon>
        <taxon>rosids</taxon>
        <taxon>malvids</taxon>
        <taxon>Malvales</taxon>
        <taxon>Malvaceae</taxon>
        <taxon>Malvoideae</taxon>
        <taxon>Hibiscus</taxon>
    </lineage>
</organism>
<dbReference type="Pfam" id="PF03398">
    <property type="entry name" value="Ist1"/>
    <property type="match status" value="1"/>
</dbReference>
<dbReference type="PANTHER" id="PTHR12161:SF5">
    <property type="entry name" value="IST1 HOMOLOG"/>
    <property type="match status" value="1"/>
</dbReference>
<dbReference type="PANTHER" id="PTHR12161">
    <property type="entry name" value="IST1 FAMILY MEMBER"/>
    <property type="match status" value="1"/>
</dbReference>
<evidence type="ECO:0000313" key="3">
    <source>
        <dbReference type="EMBL" id="KAE8674554.1"/>
    </source>
</evidence>
<dbReference type="Proteomes" id="UP000436088">
    <property type="component" value="Unassembled WGS sequence"/>
</dbReference>
<dbReference type="GO" id="GO:0015031">
    <property type="term" value="P:protein transport"/>
    <property type="evidence" value="ECO:0007669"/>
    <property type="project" value="InterPro"/>
</dbReference>
<dbReference type="InterPro" id="IPR042277">
    <property type="entry name" value="IST1-like"/>
</dbReference>
<reference evidence="3" key="1">
    <citation type="submission" date="2019-09" db="EMBL/GenBank/DDBJ databases">
        <title>Draft genome information of white flower Hibiscus syriacus.</title>
        <authorList>
            <person name="Kim Y.-M."/>
        </authorList>
    </citation>
    <scope>NUCLEOTIDE SEQUENCE [LARGE SCALE GENOMIC DNA]</scope>
    <source>
        <strain evidence="3">YM2019G1</strain>
    </source>
</reference>
<proteinExistence type="inferred from homology"/>
<name>A0A6A2YHV7_HIBSY</name>
<comment type="caution">
    <text evidence="3">The sequence shown here is derived from an EMBL/GenBank/DDBJ whole genome shotgun (WGS) entry which is preliminary data.</text>
</comment>
<feature type="region of interest" description="Disordered" evidence="2">
    <location>
        <begin position="274"/>
        <end position="315"/>
    </location>
</feature>
<gene>
    <name evidence="3" type="ORF">F3Y22_tig00111745pilonHSYRG00092</name>
</gene>